<dbReference type="Pfam" id="PF04014">
    <property type="entry name" value="MazE_antitoxin"/>
    <property type="match status" value="1"/>
</dbReference>
<dbReference type="NCBIfam" id="TIGR01439">
    <property type="entry name" value="lp_hng_hel_AbrB"/>
    <property type="match status" value="1"/>
</dbReference>
<dbReference type="InParanoid" id="A0LFA7"/>
<keyword evidence="4" id="KW-1185">Reference proteome</keyword>
<dbReference type="EMBL" id="CP000478">
    <property type="protein sequence ID" value="ABK16109.1"/>
    <property type="molecule type" value="Genomic_DNA"/>
</dbReference>
<evidence type="ECO:0000259" key="2">
    <source>
        <dbReference type="PROSITE" id="PS51740"/>
    </source>
</evidence>
<sequence length="99" mass="10959">MPLVRVIRNGQITIPKKLRATLGIEEGDLLEVKLSQGGMTIKPKTAVDKELSKGRFFRMVEEIRESVKDADPREVDAALAEAVRAAGKATSKKMKPRRS</sequence>
<protein>
    <submittedName>
        <fullName evidence="3">Transcriptional regulator, AbrB family</fullName>
    </submittedName>
</protein>
<name>A0LFA7_SYNFM</name>
<dbReference type="SUPFAM" id="SSF89447">
    <property type="entry name" value="AbrB/MazE/MraZ-like"/>
    <property type="match status" value="1"/>
</dbReference>
<dbReference type="GO" id="GO:0003677">
    <property type="term" value="F:DNA binding"/>
    <property type="evidence" value="ECO:0007669"/>
    <property type="project" value="UniProtKB-UniRule"/>
</dbReference>
<dbReference type="OrthoDB" id="9810885at2"/>
<dbReference type="SMART" id="SM00966">
    <property type="entry name" value="SpoVT_AbrB"/>
    <property type="match status" value="1"/>
</dbReference>
<dbReference type="InterPro" id="IPR037914">
    <property type="entry name" value="SpoVT-AbrB_sf"/>
</dbReference>
<proteinExistence type="predicted"/>
<evidence type="ECO:0000313" key="4">
    <source>
        <dbReference type="Proteomes" id="UP000001784"/>
    </source>
</evidence>
<reference evidence="3 4" key="1">
    <citation type="submission" date="2006-10" db="EMBL/GenBank/DDBJ databases">
        <title>Complete sequence of Syntrophobacter fumaroxidans MPOB.</title>
        <authorList>
            <consortium name="US DOE Joint Genome Institute"/>
            <person name="Copeland A."/>
            <person name="Lucas S."/>
            <person name="Lapidus A."/>
            <person name="Barry K."/>
            <person name="Detter J.C."/>
            <person name="Glavina del Rio T."/>
            <person name="Hammon N."/>
            <person name="Israni S."/>
            <person name="Pitluck S."/>
            <person name="Goltsman E.G."/>
            <person name="Martinez M."/>
            <person name="Schmutz J."/>
            <person name="Larimer F."/>
            <person name="Land M."/>
            <person name="Hauser L."/>
            <person name="Kyrpides N."/>
            <person name="Kim E."/>
            <person name="Boone D.R."/>
            <person name="Brockman F."/>
            <person name="Culley D."/>
            <person name="Ferry J."/>
            <person name="Gunsalus R."/>
            <person name="McInerney M.J."/>
            <person name="Morrison M."/>
            <person name="Plugge C."/>
            <person name="Rohlin L."/>
            <person name="Scholten J."/>
            <person name="Sieber J."/>
            <person name="Stams A.J.M."/>
            <person name="Worm P."/>
            <person name="Henstra A.M."/>
            <person name="Richardson P."/>
        </authorList>
    </citation>
    <scope>NUCLEOTIDE SEQUENCE [LARGE SCALE GENOMIC DNA]</scope>
    <source>
        <strain evidence="4">DSM 10017 / MPOB</strain>
    </source>
</reference>
<organism evidence="3 4">
    <name type="scientific">Syntrophobacter fumaroxidans (strain DSM 10017 / MPOB)</name>
    <dbReference type="NCBI Taxonomy" id="335543"/>
    <lineage>
        <taxon>Bacteria</taxon>
        <taxon>Pseudomonadati</taxon>
        <taxon>Thermodesulfobacteriota</taxon>
        <taxon>Syntrophobacteria</taxon>
        <taxon>Syntrophobacterales</taxon>
        <taxon>Syntrophobacteraceae</taxon>
        <taxon>Syntrophobacter</taxon>
    </lineage>
</organism>
<dbReference type="eggNOG" id="COG2002">
    <property type="taxonomic scope" value="Bacteria"/>
</dbReference>
<accession>A0LFA7</accession>
<keyword evidence="1" id="KW-0238">DNA-binding</keyword>
<dbReference type="InterPro" id="IPR007159">
    <property type="entry name" value="SpoVT-AbrB_dom"/>
</dbReference>
<dbReference type="PANTHER" id="PTHR34860">
    <property type="entry name" value="REPRESSOR-LIKE PROTEIN SSO7C3"/>
    <property type="match status" value="1"/>
</dbReference>
<dbReference type="PROSITE" id="PS51740">
    <property type="entry name" value="SPOVT_ABRB"/>
    <property type="match status" value="1"/>
</dbReference>
<evidence type="ECO:0000256" key="1">
    <source>
        <dbReference type="PROSITE-ProRule" id="PRU01076"/>
    </source>
</evidence>
<dbReference type="AlphaFoldDB" id="A0LFA7"/>
<evidence type="ECO:0000313" key="3">
    <source>
        <dbReference type="EMBL" id="ABK16109.1"/>
    </source>
</evidence>
<feature type="domain" description="SpoVT-AbrB" evidence="2">
    <location>
        <begin position="1"/>
        <end position="46"/>
    </location>
</feature>
<dbReference type="RefSeq" id="WP_011697282.1">
    <property type="nucleotide sequence ID" value="NC_008554.1"/>
</dbReference>
<dbReference type="HOGENOM" id="CLU_158484_9_3_7"/>
<dbReference type="KEGG" id="sfu:Sfum_0409"/>
<dbReference type="Proteomes" id="UP000001784">
    <property type="component" value="Chromosome"/>
</dbReference>
<dbReference type="InterPro" id="IPR052975">
    <property type="entry name" value="Repressor-like_regulatory"/>
</dbReference>
<gene>
    <name evidence="3" type="ordered locus">Sfum_0409</name>
</gene>
<dbReference type="PANTHER" id="PTHR34860:SF6">
    <property type="entry name" value="REPRESSOR-LIKE PROTEIN SSO7C3"/>
    <property type="match status" value="1"/>
</dbReference>
<dbReference type="Gene3D" id="2.10.260.10">
    <property type="match status" value="1"/>
</dbReference>